<reference evidence="2" key="1">
    <citation type="journal article" date="2014" name="Int. J. Syst. Evol. Microbiol.">
        <title>Complete genome sequence of Corynebacterium casei LMG S-19264T (=DSM 44701T), isolated from a smear-ripened cheese.</title>
        <authorList>
            <consortium name="US DOE Joint Genome Institute (JGI-PGF)"/>
            <person name="Walter F."/>
            <person name="Albersmeier A."/>
            <person name="Kalinowski J."/>
            <person name="Ruckert C."/>
        </authorList>
    </citation>
    <scope>NUCLEOTIDE SEQUENCE</scope>
    <source>
        <strain evidence="2">CGMCC 1.12698</strain>
    </source>
</reference>
<keyword evidence="2" id="KW-0067">ATP-binding</keyword>
<sequence length="348" mass="41254">MNELHFLLMKMMKQIAGDRTIYGLYHLLKGKKSSQTIQDASMYGLLPYFRIIPSLTRPVFDEHITYLRQRGYIKAKENSVYELTDSGLAHLLEQEKIAPLPTKMNGYKYSDVAMTFWRRLSLLVQTISHMKQGSKTFQPIIQDEETTKWVKQFLLHSGYMRDELAEKVHEECYRFLVTRSEEEATIFVLRLTGHDRIGWTNEQIGRKLGMHSWRVYFIAQQLLHEWIRIIRQRGEYALLAYICPAEETMLLSHSTKTTYELLQKGFSIDDISKRRGLKRNTIEDHIIEIALYDRQLNIELFLSKEKYKRIEGAYHTYKTRKLRQLKEALEDDISYFEIRLVLARIGKK</sequence>
<accession>A0A917EK51</accession>
<reference evidence="2" key="2">
    <citation type="submission" date="2020-09" db="EMBL/GenBank/DDBJ databases">
        <authorList>
            <person name="Sun Q."/>
            <person name="Zhou Y."/>
        </authorList>
    </citation>
    <scope>NUCLEOTIDE SEQUENCE</scope>
    <source>
        <strain evidence="2">CGMCC 1.12698</strain>
    </source>
</reference>
<protein>
    <submittedName>
        <fullName evidence="2">ATP-dependent DNA helicase RecQ</fullName>
    </submittedName>
</protein>
<dbReference type="Proteomes" id="UP000605259">
    <property type="component" value="Unassembled WGS sequence"/>
</dbReference>
<keyword evidence="2" id="KW-0347">Helicase</keyword>
<dbReference type="Pfam" id="PF14493">
    <property type="entry name" value="HTH_40"/>
    <property type="match status" value="1"/>
</dbReference>
<keyword evidence="2" id="KW-0547">Nucleotide-binding</keyword>
<dbReference type="InterPro" id="IPR029491">
    <property type="entry name" value="Helicase_HTH"/>
</dbReference>
<dbReference type="GO" id="GO:0004386">
    <property type="term" value="F:helicase activity"/>
    <property type="evidence" value="ECO:0007669"/>
    <property type="project" value="UniProtKB-KW"/>
</dbReference>
<comment type="caution">
    <text evidence="2">The sequence shown here is derived from an EMBL/GenBank/DDBJ whole genome shotgun (WGS) entry which is preliminary data.</text>
</comment>
<dbReference type="PIRSF" id="PIRSF021350">
    <property type="entry name" value="UCP021350"/>
    <property type="match status" value="1"/>
</dbReference>
<evidence type="ECO:0000259" key="1">
    <source>
        <dbReference type="Pfam" id="PF14493"/>
    </source>
</evidence>
<dbReference type="InterPro" id="IPR008308">
    <property type="entry name" value="YpbB-like"/>
</dbReference>
<organism evidence="2 3">
    <name type="scientific">Priestia taiwanensis</name>
    <dbReference type="NCBI Taxonomy" id="1347902"/>
    <lineage>
        <taxon>Bacteria</taxon>
        <taxon>Bacillati</taxon>
        <taxon>Bacillota</taxon>
        <taxon>Bacilli</taxon>
        <taxon>Bacillales</taxon>
        <taxon>Bacillaceae</taxon>
        <taxon>Priestia</taxon>
    </lineage>
</organism>
<dbReference type="RefSeq" id="WP_188386649.1">
    <property type="nucleotide sequence ID" value="NZ_BMFK01000001.1"/>
</dbReference>
<dbReference type="EMBL" id="BMFK01000001">
    <property type="protein sequence ID" value="GGE55709.1"/>
    <property type="molecule type" value="Genomic_DNA"/>
</dbReference>
<feature type="domain" description="Helicase Helix-turn-helix" evidence="1">
    <location>
        <begin position="254"/>
        <end position="342"/>
    </location>
</feature>
<gene>
    <name evidence="2" type="ORF">GCM10007140_02580</name>
</gene>
<keyword evidence="3" id="KW-1185">Reference proteome</keyword>
<evidence type="ECO:0000313" key="3">
    <source>
        <dbReference type="Proteomes" id="UP000605259"/>
    </source>
</evidence>
<dbReference type="Gene3D" id="1.10.10.1390">
    <property type="entry name" value="ATP-dependent DNA helicase RecQ"/>
    <property type="match status" value="1"/>
</dbReference>
<proteinExistence type="predicted"/>
<dbReference type="AlphaFoldDB" id="A0A917EK51"/>
<name>A0A917EK51_9BACI</name>
<evidence type="ECO:0000313" key="2">
    <source>
        <dbReference type="EMBL" id="GGE55709.1"/>
    </source>
</evidence>
<keyword evidence="2" id="KW-0378">Hydrolase</keyword>